<gene>
    <name evidence="2" type="ORF">ACFOWM_03120</name>
</gene>
<evidence type="ECO:0000313" key="2">
    <source>
        <dbReference type="EMBL" id="MFC4261857.1"/>
    </source>
</evidence>
<feature type="transmembrane region" description="Helical" evidence="1">
    <location>
        <begin position="266"/>
        <end position="285"/>
    </location>
</feature>
<feature type="transmembrane region" description="Helical" evidence="1">
    <location>
        <begin position="158"/>
        <end position="181"/>
    </location>
</feature>
<dbReference type="Pfam" id="PF26314">
    <property type="entry name" value="MptA_B_family"/>
    <property type="match status" value="1"/>
</dbReference>
<evidence type="ECO:0000256" key="1">
    <source>
        <dbReference type="SAM" id="Phobius"/>
    </source>
</evidence>
<evidence type="ECO:0000313" key="3">
    <source>
        <dbReference type="Proteomes" id="UP001595907"/>
    </source>
</evidence>
<keyword evidence="1" id="KW-1133">Transmembrane helix</keyword>
<protein>
    <recommendedName>
        <fullName evidence="4">DUF2029 domain-containing protein</fullName>
    </recommendedName>
</protein>
<dbReference type="RefSeq" id="WP_379706941.1">
    <property type="nucleotide sequence ID" value="NZ_JBHSCZ010000001.1"/>
</dbReference>
<reference evidence="3" key="1">
    <citation type="journal article" date="2019" name="Int. J. Syst. Evol. Microbiol.">
        <title>The Global Catalogue of Microorganisms (GCM) 10K type strain sequencing project: providing services to taxonomists for standard genome sequencing and annotation.</title>
        <authorList>
            <consortium name="The Broad Institute Genomics Platform"/>
            <consortium name="The Broad Institute Genome Sequencing Center for Infectious Disease"/>
            <person name="Wu L."/>
            <person name="Ma J."/>
        </authorList>
    </citation>
    <scope>NUCLEOTIDE SEQUENCE [LARGE SCALE GENOMIC DNA]</scope>
    <source>
        <strain evidence="3">CECT 8289</strain>
    </source>
</reference>
<feature type="transmembrane region" description="Helical" evidence="1">
    <location>
        <begin position="393"/>
        <end position="412"/>
    </location>
</feature>
<feature type="transmembrane region" description="Helical" evidence="1">
    <location>
        <begin position="418"/>
        <end position="435"/>
    </location>
</feature>
<feature type="transmembrane region" description="Helical" evidence="1">
    <location>
        <begin position="357"/>
        <end position="381"/>
    </location>
</feature>
<feature type="transmembrane region" description="Helical" evidence="1">
    <location>
        <begin position="64"/>
        <end position="82"/>
    </location>
</feature>
<keyword evidence="1" id="KW-0472">Membrane</keyword>
<comment type="caution">
    <text evidence="2">The sequence shown here is derived from an EMBL/GenBank/DDBJ whole genome shotgun (WGS) entry which is preliminary data.</text>
</comment>
<feature type="transmembrane region" description="Helical" evidence="1">
    <location>
        <begin position="233"/>
        <end position="254"/>
    </location>
</feature>
<dbReference type="EMBL" id="JBHSCZ010000001">
    <property type="protein sequence ID" value="MFC4261857.1"/>
    <property type="molecule type" value="Genomic_DNA"/>
</dbReference>
<organism evidence="2 3">
    <name type="scientific">Ferruginibacter yonginensis</name>
    <dbReference type="NCBI Taxonomy" id="1310416"/>
    <lineage>
        <taxon>Bacteria</taxon>
        <taxon>Pseudomonadati</taxon>
        <taxon>Bacteroidota</taxon>
        <taxon>Chitinophagia</taxon>
        <taxon>Chitinophagales</taxon>
        <taxon>Chitinophagaceae</taxon>
        <taxon>Ferruginibacter</taxon>
    </lineage>
</organism>
<dbReference type="Proteomes" id="UP001595907">
    <property type="component" value="Unassembled WGS sequence"/>
</dbReference>
<sequence>MPKIALNKTSWLLLSLLYLVLLAFGQIFLKREAFVAILFWQVLLHILLFIFYKFRSQISIQHIVILAIVARVTAAFLLPTLSDDVYRFIWDGQLIVTGNNPMLTTPNDYLASLSTTTPLVDYWVLLHSKINHPQFYTCYPPLMQGIFWMGAFLGSKSIVASIIIIKLIMAAGDMLAVYFLYKLLVYFKLDEKLLVLYALHPLVIIEGAGNAHFEVVQVALLLGSIFYLFHKKMLWAALFWAFAIITKLVPLMLLPLCVRYLGFKKSIQFITMVLLIVIVTFLPFVSEASINGFSKSLNLYFQNFEFNASIYYVAREIGWWFKGYNYISFIGPFLMLLFLSIYAFIYFKNKQLTDVHFLKMIIVVFTLYYLFATTVHPWYIINLFPLAILANKKYVWVWVSAAFLSYNAYGNTPFHENVWLIVLEYASVLAAYIYFDKYNVKA</sequence>
<keyword evidence="1" id="KW-0812">Transmembrane</keyword>
<keyword evidence="3" id="KW-1185">Reference proteome</keyword>
<proteinExistence type="predicted"/>
<accession>A0ABV8QQG2</accession>
<feature type="transmembrane region" description="Helical" evidence="1">
    <location>
        <begin position="326"/>
        <end position="345"/>
    </location>
</feature>
<name>A0ABV8QQG2_9BACT</name>
<feature type="transmembrane region" description="Helical" evidence="1">
    <location>
        <begin position="35"/>
        <end position="52"/>
    </location>
</feature>
<feature type="transmembrane region" description="Helical" evidence="1">
    <location>
        <begin position="193"/>
        <end position="213"/>
    </location>
</feature>
<evidence type="ECO:0008006" key="4">
    <source>
        <dbReference type="Google" id="ProtNLM"/>
    </source>
</evidence>